<dbReference type="GeneID" id="9626497"/>
<feature type="compositionally biased region" description="Pro residues" evidence="1">
    <location>
        <begin position="1976"/>
        <end position="2017"/>
    </location>
</feature>
<sequence length="2089" mass="209244">MGAEYGLRTPRQAGSRGAPPEKEGVAVAAAAGKVGRRSAQAPPASGPGPPPPPQPAAAAAAAAPEPRLGLAQAPATCVRESMPPAAERDSALQAEAAAAAAAAAAAPPDAAATAPKPARPRLSAVERLELMRQRRAQAAAAAGATTAAAAAQGRGHRGGLPSGRAAHHGNSGTSGAKRALGCGPLPITSPPSWLQADGAPLGAAAVKRGSSPAVDVDVRPEDREAGAAAVTAGAAAAAQQEPTSAPPQRNLELRPDAAAATAVAAAAQAPFGPPASSSQPSELPPVAQLLLPESLLPEGGDDGDAGGGAAVECAQAAASSVDAVAVPIAAADVAVPDAAASRHPQLPPARQPPPPPPPQQQLQINAPTAEVLSALALLQSLPSPPTPPTAPGAAVVAARVVAAAAAESKELVAPTASAGAIPMATASVADATDEMEHCNTISYNCAVRCICCGRLCHVSCLTAYLGGMDRGRHQLGLDELASVQDRQQQLLLPGTPAPWLLANDPYAAASAAAGTGPSRSAAAATTTAAAANGGGGDPGTLLLACVGGAAGKAPSWSQVQRALMQPRTVAIWRRTTPLPATAAASVVGGCIPEPVLAAGSISSAAAGAAAVAAAAGDEEVQLPLPQPSNVVAEAIGAYFEHLLSTPQAPLPPLPSLPQEPLMDWQQAEQPPPPPPPQQQQMDQQQMDQQQHAEEHTQAAGELLQGAGVAGRQAAEQVLEWQLADAVLQRQDQPLTLHVPPSPPAPLPLPHTQQQQHNGQQHKQQQQLELQQPSEVLEPPPPLPLQQQQHDPQQQSAEPLQLQAPAQLQQQQQPGLQGLLAPALPLPQQPQQKQHQNDLALGQETQLLDQPPLPPLPHSPLPQQTEEALKPPPPPSPSSLPPGSQCWAVGGSGAWAVAVLGGGASTVAAEEAVAPAAAEGAAATAWEVIDEVAADAVVGPIRTDIKVQRGAAAAAGAAVAAIAAVHSGAAAAAEASCGSGSGAIREGDVHVAADAGGQLLPGVMYDDHVADIPTVNDDAVPADAAALDAATAVDPAAVSTVYGRPDVLGAGGGAQGTMPHGLGELASELPVVSCSTGSVVLGADGVLTPTAVVSEQGGSGGSGGGATPLATALAVPPYLHSLQLPASSVVHGRPIVHEAATPRRSHGGGSAVEETATSLLSTRQPTAVAAAVVAAAVETAVAAEIGNLSAEYAANVPGLSRSCRSTEEPSPLVSHVTSHNDGRAVAAALVPDCEDANRGGGGGGGGGGFGIHAALATGTEARMTLQGVGGPGVGVGGVMPAGCSRSSVPPAAPAAMAAAVAGAAAAPLPGGLLSCLGPASQQLPPHLAAALFARARSGDGGGGDGGGGGGDVGGGGDFRVGINSMLAAQLPAPAREALIAAAAAAAAAIGPGGGDSGLLGAEAAGPAVALPVRQDAGPWPKEHGTVLAGAQRQPPQRAEQLLDRDGEDEEEDGKARGAAGGGGGGGGAVRDRRGREGYERRSPQRTLRPPLDVVRQPYDSHDTHVPWRGAGNTGGGGGGADWGPWHWDRGVDGWKGGAGFRGRGRGRGSDGGGGGGKRFDGRGAPWVDRGEFGGYHAKARVEGRGRRFDDYHAHDAHDDGGGGHRRPNDFPSHHVDSHQQRPGARGYDVPYHSGGNGSERPCRGGQPLLRSEEHREDERDGGGSNGRTGPPDGLEATERPWQLPAGLPKRVGWPAEDWEQAEVLTRRRHDQLRHGTRRPIIGQTPPQPPPQPAPLQAADAVAWEKEKPKPGSQDHETDAGARYDAVMRQTHEPAGGWGVRDVRIRNSHSDWRQPAAAAAAAAAPAGDRGRAAAARCHHQPGWPPQPPHPRPSTRTPGPDEVAGGLTDGERPRKRARGPPTAGVVEAGGSGGGGGGATDTSSVSDNSCYSRIACSADGVNVNPSSYLAPQVKVPNYHVNDIWKAHTHLPNYPEIEAAARDTFVALPSSYDTKYRNPCCRLAQYTPLPIGYRTQDGTSTPPPTAPPPTAPPPTAPPPTAPPPTAPPPSPPPTSPSPPPLPGTTTPLHPGAVGVAEPHRGARVGRVRIRGSGGPHLGGDHQSDAGTPGDKTAASGGGGGGSSASSSSSSRIGN</sequence>
<feature type="region of interest" description="Disordered" evidence="1">
    <location>
        <begin position="664"/>
        <end position="696"/>
    </location>
</feature>
<feature type="compositionally biased region" description="Pro residues" evidence="1">
    <location>
        <begin position="1820"/>
        <end position="1829"/>
    </location>
</feature>
<dbReference type="KEGG" id="vcn:VOLCADRAFT_108582"/>
<dbReference type="InParanoid" id="D8UL36"/>
<feature type="region of interest" description="Disordered" evidence="1">
    <location>
        <begin position="1788"/>
        <end position="1880"/>
    </location>
</feature>
<reference evidence="2 3" key="1">
    <citation type="journal article" date="2010" name="Science">
        <title>Genomic analysis of organismal complexity in the multicellular green alga Volvox carteri.</title>
        <authorList>
            <person name="Prochnik S.E."/>
            <person name="Umen J."/>
            <person name="Nedelcu A.M."/>
            <person name="Hallmann A."/>
            <person name="Miller S.M."/>
            <person name="Nishii I."/>
            <person name="Ferris P."/>
            <person name="Kuo A."/>
            <person name="Mitros T."/>
            <person name="Fritz-Laylin L.K."/>
            <person name="Hellsten U."/>
            <person name="Chapman J."/>
            <person name="Simakov O."/>
            <person name="Rensing S.A."/>
            <person name="Terry A."/>
            <person name="Pangilinan J."/>
            <person name="Kapitonov V."/>
            <person name="Jurka J."/>
            <person name="Salamov A."/>
            <person name="Shapiro H."/>
            <person name="Schmutz J."/>
            <person name="Grimwood J."/>
            <person name="Lindquist E."/>
            <person name="Lucas S."/>
            <person name="Grigoriev I.V."/>
            <person name="Schmitt R."/>
            <person name="Kirk D."/>
            <person name="Rokhsar D.S."/>
        </authorList>
    </citation>
    <scope>NUCLEOTIDE SEQUENCE [LARGE SCALE GENOMIC DNA]</scope>
    <source>
        <strain evidence="3">f. Nagariensis / Eve</strain>
    </source>
</reference>
<feature type="compositionally biased region" description="Low complexity" evidence="1">
    <location>
        <begin position="784"/>
        <end position="813"/>
    </location>
</feature>
<feature type="compositionally biased region" description="Low complexity" evidence="1">
    <location>
        <begin position="678"/>
        <end position="689"/>
    </location>
</feature>
<feature type="compositionally biased region" description="Pro residues" evidence="1">
    <location>
        <begin position="869"/>
        <end position="879"/>
    </location>
</feature>
<evidence type="ECO:0000313" key="2">
    <source>
        <dbReference type="EMBL" id="EFJ39562.1"/>
    </source>
</evidence>
<feature type="region of interest" description="Disordered" evidence="1">
    <location>
        <begin position="846"/>
        <end position="884"/>
    </location>
</feature>
<feature type="compositionally biased region" description="Basic and acidic residues" evidence="1">
    <location>
        <begin position="1589"/>
        <end position="1618"/>
    </location>
</feature>
<feature type="compositionally biased region" description="Basic and acidic residues" evidence="1">
    <location>
        <begin position="216"/>
        <end position="225"/>
    </location>
</feature>
<feature type="region of interest" description="Disordered" evidence="1">
    <location>
        <begin position="1589"/>
        <end position="1689"/>
    </location>
</feature>
<feature type="compositionally biased region" description="Low complexity" evidence="1">
    <location>
        <begin position="1793"/>
        <end position="1813"/>
    </location>
</feature>
<feature type="compositionally biased region" description="Low complexity" evidence="1">
    <location>
        <begin position="226"/>
        <end position="238"/>
    </location>
</feature>
<feature type="compositionally biased region" description="Low complexity" evidence="1">
    <location>
        <begin position="91"/>
        <end position="116"/>
    </location>
</feature>
<gene>
    <name evidence="2" type="ORF">VOLCADRAFT_108582</name>
</gene>
<feature type="compositionally biased region" description="Gly residues" evidence="1">
    <location>
        <begin position="1510"/>
        <end position="1520"/>
    </location>
</feature>
<dbReference type="RefSeq" id="XP_002959372.1">
    <property type="nucleotide sequence ID" value="XM_002959326.1"/>
</dbReference>
<dbReference type="GO" id="GO:0005681">
    <property type="term" value="C:spliceosomal complex"/>
    <property type="evidence" value="ECO:0007669"/>
    <property type="project" value="TreeGrafter"/>
</dbReference>
<feature type="compositionally biased region" description="Low complexity" evidence="1">
    <location>
        <begin position="25"/>
        <end position="43"/>
    </location>
</feature>
<feature type="region of interest" description="Disordered" evidence="1">
    <location>
        <begin position="1"/>
        <end position="124"/>
    </location>
</feature>
<feature type="compositionally biased region" description="Low complexity" evidence="1">
    <location>
        <begin position="136"/>
        <end position="153"/>
    </location>
</feature>
<feature type="compositionally biased region" description="Gly residues" evidence="1">
    <location>
        <begin position="1457"/>
        <end position="1467"/>
    </location>
</feature>
<dbReference type="PRINTS" id="PR01217">
    <property type="entry name" value="PRICHEXTENSN"/>
</dbReference>
<dbReference type="Proteomes" id="UP000001058">
    <property type="component" value="Unassembled WGS sequence"/>
</dbReference>
<feature type="compositionally biased region" description="Pro residues" evidence="1">
    <location>
        <begin position="345"/>
        <end position="359"/>
    </location>
</feature>
<proteinExistence type="predicted"/>
<evidence type="ECO:0000313" key="3">
    <source>
        <dbReference type="Proteomes" id="UP000001058"/>
    </source>
</evidence>
<feature type="compositionally biased region" description="Low complexity" evidence="1">
    <location>
        <begin position="749"/>
        <end position="776"/>
    </location>
</feature>
<feature type="compositionally biased region" description="Pro residues" evidence="1">
    <location>
        <begin position="44"/>
        <end position="55"/>
    </location>
</feature>
<feature type="region of interest" description="Disordered" evidence="1">
    <location>
        <begin position="1413"/>
        <end position="1570"/>
    </location>
</feature>
<accession>D8UL36</accession>
<feature type="compositionally biased region" description="Basic and acidic residues" evidence="1">
    <location>
        <begin position="1649"/>
        <end position="1660"/>
    </location>
</feature>
<feature type="region of interest" description="Disordered" evidence="1">
    <location>
        <begin position="734"/>
        <end position="813"/>
    </location>
</feature>
<feature type="compositionally biased region" description="Basic and acidic residues" evidence="1">
    <location>
        <begin position="1741"/>
        <end position="1760"/>
    </location>
</feature>
<keyword evidence="3" id="KW-1185">Reference proteome</keyword>
<feature type="region of interest" description="Disordered" evidence="1">
    <location>
        <begin position="209"/>
        <end position="250"/>
    </location>
</feature>
<feature type="region of interest" description="Disordered" evidence="1">
    <location>
        <begin position="1708"/>
        <end position="1762"/>
    </location>
</feature>
<name>D8UL36_VOLCA</name>
<feature type="compositionally biased region" description="Gly residues" evidence="1">
    <location>
        <begin position="1864"/>
        <end position="1875"/>
    </location>
</feature>
<feature type="compositionally biased region" description="Basic and acidic residues" evidence="1">
    <location>
        <begin position="1468"/>
        <end position="1481"/>
    </location>
</feature>
<protein>
    <submittedName>
        <fullName evidence="2">Uncharacterized protein</fullName>
    </submittedName>
</protein>
<feature type="region of interest" description="Disordered" evidence="1">
    <location>
        <begin position="136"/>
        <end position="176"/>
    </location>
</feature>
<organism evidence="3">
    <name type="scientific">Volvox carteri f. nagariensis</name>
    <dbReference type="NCBI Taxonomy" id="3068"/>
    <lineage>
        <taxon>Eukaryota</taxon>
        <taxon>Viridiplantae</taxon>
        <taxon>Chlorophyta</taxon>
        <taxon>core chlorophytes</taxon>
        <taxon>Chlorophyceae</taxon>
        <taxon>CS clade</taxon>
        <taxon>Chlamydomonadales</taxon>
        <taxon>Volvocaceae</taxon>
        <taxon>Volvox</taxon>
    </lineage>
</organism>
<feature type="compositionally biased region" description="Pro residues" evidence="1">
    <location>
        <begin position="739"/>
        <end position="748"/>
    </location>
</feature>
<feature type="region of interest" description="Disordered" evidence="1">
    <location>
        <begin position="337"/>
        <end position="362"/>
    </location>
</feature>
<dbReference type="EMBL" id="GL378483">
    <property type="protein sequence ID" value="EFJ39562.1"/>
    <property type="molecule type" value="Genomic_DNA"/>
</dbReference>
<feature type="region of interest" description="Disordered" evidence="1">
    <location>
        <begin position="1966"/>
        <end position="2089"/>
    </location>
</feature>
<feature type="compositionally biased region" description="Pro residues" evidence="1">
    <location>
        <begin position="850"/>
        <end position="859"/>
    </location>
</feature>
<feature type="compositionally biased region" description="Low complexity" evidence="1">
    <location>
        <begin position="2078"/>
        <end position="2089"/>
    </location>
</feature>
<evidence type="ECO:0000256" key="1">
    <source>
        <dbReference type="SAM" id="MobiDB-lite"/>
    </source>
</evidence>
<dbReference type="PANTHER" id="PTHR13361:SF1">
    <property type="entry name" value="WW DOMAIN-BINDING PROTEIN 11"/>
    <property type="match status" value="1"/>
</dbReference>
<dbReference type="PANTHER" id="PTHR13361">
    <property type="entry name" value="WW DOMAIN-BINDING PROTEIN 11"/>
    <property type="match status" value="1"/>
</dbReference>